<dbReference type="PANTHER" id="PTHR42885:SF2">
    <property type="entry name" value="HISTIDINOL-PHOSPHATE AMINOTRANSFERASE"/>
    <property type="match status" value="1"/>
</dbReference>
<dbReference type="UniPathway" id="UPA00031">
    <property type="reaction ID" value="UER00012"/>
</dbReference>
<keyword evidence="12" id="KW-1185">Reference proteome</keyword>
<dbReference type="Pfam" id="PF00155">
    <property type="entry name" value="Aminotran_1_2"/>
    <property type="match status" value="1"/>
</dbReference>
<dbReference type="InterPro" id="IPR005861">
    <property type="entry name" value="HisP_aminotrans"/>
</dbReference>
<feature type="modified residue" description="N6-(pyridoxal phosphate)lysine" evidence="9">
    <location>
        <position position="212"/>
    </location>
</feature>
<dbReference type="GO" id="GO:0030170">
    <property type="term" value="F:pyridoxal phosphate binding"/>
    <property type="evidence" value="ECO:0007669"/>
    <property type="project" value="InterPro"/>
</dbReference>
<comment type="subunit">
    <text evidence="3 9">Homodimer.</text>
</comment>
<gene>
    <name evidence="9" type="primary">hisC</name>
    <name evidence="11" type="ORF">Gferi_25825</name>
</gene>
<protein>
    <recommendedName>
        <fullName evidence="9">Histidinol-phosphate aminotransferase</fullName>
        <ecNumber evidence="9">2.6.1.9</ecNumber>
    </recommendedName>
    <alternativeName>
        <fullName evidence="9">Imidazole acetol-phosphate transaminase</fullName>
    </alternativeName>
</protein>
<dbReference type="InterPro" id="IPR015422">
    <property type="entry name" value="PyrdxlP-dep_Trfase_small"/>
</dbReference>
<dbReference type="EC" id="2.6.1.9" evidence="9"/>
<dbReference type="InterPro" id="IPR015424">
    <property type="entry name" value="PyrdxlP-dep_Trfase"/>
</dbReference>
<dbReference type="HAMAP" id="MF_01023">
    <property type="entry name" value="HisC_aminotrans_2"/>
    <property type="match status" value="1"/>
</dbReference>
<dbReference type="GO" id="GO:0000105">
    <property type="term" value="P:L-histidine biosynthetic process"/>
    <property type="evidence" value="ECO:0007669"/>
    <property type="project" value="UniProtKB-UniRule"/>
</dbReference>
<keyword evidence="4 9" id="KW-0032">Aminotransferase</keyword>
<evidence type="ECO:0000256" key="7">
    <source>
        <dbReference type="ARBA" id="ARBA00022898"/>
    </source>
</evidence>
<comment type="catalytic activity">
    <reaction evidence="9">
        <text>L-histidinol phosphate + 2-oxoglutarate = 3-(imidazol-4-yl)-2-oxopropyl phosphate + L-glutamate</text>
        <dbReference type="Rhea" id="RHEA:23744"/>
        <dbReference type="ChEBI" id="CHEBI:16810"/>
        <dbReference type="ChEBI" id="CHEBI:29985"/>
        <dbReference type="ChEBI" id="CHEBI:57766"/>
        <dbReference type="ChEBI" id="CHEBI:57980"/>
        <dbReference type="EC" id="2.6.1.9"/>
    </reaction>
</comment>
<evidence type="ECO:0000256" key="1">
    <source>
        <dbReference type="ARBA" id="ARBA00001933"/>
    </source>
</evidence>
<dbReference type="KEGG" id="gfe:Gferi_25825"/>
<dbReference type="InterPro" id="IPR015421">
    <property type="entry name" value="PyrdxlP-dep_Trfase_major"/>
</dbReference>
<keyword evidence="7 9" id="KW-0663">Pyridoxal phosphate</keyword>
<dbReference type="PROSITE" id="PS00599">
    <property type="entry name" value="AA_TRANSFER_CLASS_2"/>
    <property type="match status" value="1"/>
</dbReference>
<evidence type="ECO:0000256" key="3">
    <source>
        <dbReference type="ARBA" id="ARBA00011738"/>
    </source>
</evidence>
<evidence type="ECO:0000256" key="4">
    <source>
        <dbReference type="ARBA" id="ARBA00022576"/>
    </source>
</evidence>
<comment type="similarity">
    <text evidence="2 9">Belongs to the class-II pyridoxal-phosphate-dependent aminotransferase family. Histidinol-phosphate aminotransferase subfamily.</text>
</comment>
<dbReference type="InterPro" id="IPR004839">
    <property type="entry name" value="Aminotransferase_I/II_large"/>
</dbReference>
<dbReference type="EMBL" id="CP017269">
    <property type="protein sequence ID" value="AOT72671.1"/>
    <property type="molecule type" value="Genomic_DNA"/>
</dbReference>
<dbReference type="InterPro" id="IPR001917">
    <property type="entry name" value="Aminotrans_II_pyridoxalP_BS"/>
</dbReference>
<accession>A0A1D8GNZ7</accession>
<proteinExistence type="inferred from homology"/>
<keyword evidence="8 9" id="KW-0368">Histidine biosynthesis</keyword>
<dbReference type="NCBIfam" id="TIGR01141">
    <property type="entry name" value="hisC"/>
    <property type="match status" value="1"/>
</dbReference>
<evidence type="ECO:0000256" key="8">
    <source>
        <dbReference type="ARBA" id="ARBA00023102"/>
    </source>
</evidence>
<evidence type="ECO:0000256" key="2">
    <source>
        <dbReference type="ARBA" id="ARBA00007970"/>
    </source>
</evidence>
<dbReference type="Gene3D" id="3.40.640.10">
    <property type="entry name" value="Type I PLP-dependent aspartate aminotransferase-like (Major domain)"/>
    <property type="match status" value="1"/>
</dbReference>
<dbReference type="Gene3D" id="3.90.1150.10">
    <property type="entry name" value="Aspartate Aminotransferase, domain 1"/>
    <property type="match status" value="1"/>
</dbReference>
<dbReference type="STRING" id="1424294.Gferi_25825"/>
<comment type="cofactor">
    <cofactor evidence="1 9">
        <name>pyridoxal 5'-phosphate</name>
        <dbReference type="ChEBI" id="CHEBI:597326"/>
    </cofactor>
</comment>
<sequence length="352" mass="40019">MIELVRKSIAEIEAYQVPKEEISIRLDANENPYNIGSLFYKTLAERLKEIDLNRYPDTDSTSLRKAIGKYVGFSADNILCGNGSDEMIQNIIQTFVEAGDVVISHRPSFSMYKIFTAIAGGNFIEIDADEDFNINIEGMITAANKNQAKIIFLCNPNNPTGTVIPQNEILRLVKETKAMLVVDEAYYEFHGETMADWIKKEERIIVLRTLSKGMALAGARVGYLLAQKQVIDYIYKVKPPYNLNVYSQALGELFLENITILRGYIQEICEARERLFMQLKGFDELKVFPSKSNFILIKTTKSDAFQEKCVSRKVGIRSYGKEGILKDCLRITIGTKNENEIITNMIQEVMRQ</sequence>
<name>A0A1D8GNZ7_9FIRM</name>
<keyword evidence="5 9" id="KW-0028">Amino-acid biosynthesis</keyword>
<dbReference type="SUPFAM" id="SSF53383">
    <property type="entry name" value="PLP-dependent transferases"/>
    <property type="match status" value="1"/>
</dbReference>
<evidence type="ECO:0000313" key="12">
    <source>
        <dbReference type="Proteomes" id="UP000095743"/>
    </source>
</evidence>
<dbReference type="Proteomes" id="UP000095743">
    <property type="component" value="Chromosome"/>
</dbReference>
<dbReference type="CDD" id="cd00609">
    <property type="entry name" value="AAT_like"/>
    <property type="match status" value="1"/>
</dbReference>
<feature type="domain" description="Aminotransferase class I/classII large" evidence="10">
    <location>
        <begin position="24"/>
        <end position="342"/>
    </location>
</feature>
<dbReference type="RefSeq" id="WP_069980980.1">
    <property type="nucleotide sequence ID" value="NZ_CP017269.1"/>
</dbReference>
<evidence type="ECO:0000256" key="5">
    <source>
        <dbReference type="ARBA" id="ARBA00022605"/>
    </source>
</evidence>
<evidence type="ECO:0000256" key="6">
    <source>
        <dbReference type="ARBA" id="ARBA00022679"/>
    </source>
</evidence>
<comment type="pathway">
    <text evidence="9">Amino-acid biosynthesis; L-histidine biosynthesis; L-histidine from 5-phospho-alpha-D-ribose 1-diphosphate: step 7/9.</text>
</comment>
<reference evidence="11 12" key="1">
    <citation type="submission" date="2016-09" db="EMBL/GenBank/DDBJ databases">
        <title>Genomic analysis reveals versatility of anaerobic energy metabolism of Geosporobacter ferrireducens IRF9 of phylum Firmicutes.</title>
        <authorList>
            <person name="Kim S.-J."/>
        </authorList>
    </citation>
    <scope>NUCLEOTIDE SEQUENCE [LARGE SCALE GENOMIC DNA]</scope>
    <source>
        <strain evidence="11 12">IRF9</strain>
    </source>
</reference>
<dbReference type="OrthoDB" id="9813612at2"/>
<dbReference type="AlphaFoldDB" id="A0A1D8GNZ7"/>
<organism evidence="11 12">
    <name type="scientific">Geosporobacter ferrireducens</name>
    <dbReference type="NCBI Taxonomy" id="1424294"/>
    <lineage>
        <taxon>Bacteria</taxon>
        <taxon>Bacillati</taxon>
        <taxon>Bacillota</taxon>
        <taxon>Clostridia</taxon>
        <taxon>Peptostreptococcales</taxon>
        <taxon>Thermotaleaceae</taxon>
        <taxon>Geosporobacter</taxon>
    </lineage>
</organism>
<evidence type="ECO:0000259" key="10">
    <source>
        <dbReference type="Pfam" id="PF00155"/>
    </source>
</evidence>
<dbReference type="PANTHER" id="PTHR42885">
    <property type="entry name" value="HISTIDINOL-PHOSPHATE AMINOTRANSFERASE-RELATED"/>
    <property type="match status" value="1"/>
</dbReference>
<evidence type="ECO:0000256" key="9">
    <source>
        <dbReference type="HAMAP-Rule" id="MF_01023"/>
    </source>
</evidence>
<keyword evidence="6 9" id="KW-0808">Transferase</keyword>
<dbReference type="GO" id="GO:0004400">
    <property type="term" value="F:histidinol-phosphate transaminase activity"/>
    <property type="evidence" value="ECO:0007669"/>
    <property type="project" value="UniProtKB-UniRule"/>
</dbReference>
<evidence type="ECO:0000313" key="11">
    <source>
        <dbReference type="EMBL" id="AOT72671.1"/>
    </source>
</evidence>